<evidence type="ECO:0000256" key="3">
    <source>
        <dbReference type="ARBA" id="ARBA00022786"/>
    </source>
</evidence>
<dbReference type="AlphaFoldDB" id="A0A5N6QDQ1"/>
<dbReference type="Proteomes" id="UP000327013">
    <property type="component" value="Chromosome 1"/>
</dbReference>
<dbReference type="OrthoDB" id="1896294at2759"/>
<dbReference type="Pfam" id="PF03931">
    <property type="entry name" value="Skp1_POZ"/>
    <property type="match status" value="1"/>
</dbReference>
<keyword evidence="6" id="KW-1185">Reference proteome</keyword>
<dbReference type="InterPro" id="IPR001232">
    <property type="entry name" value="SKP1-like"/>
</dbReference>
<dbReference type="GO" id="GO:0006511">
    <property type="term" value="P:ubiquitin-dependent protein catabolic process"/>
    <property type="evidence" value="ECO:0007669"/>
    <property type="project" value="InterPro"/>
</dbReference>
<comment type="pathway">
    <text evidence="1">Protein modification; protein ubiquitination.</text>
</comment>
<accession>A0A5N6QDQ1</accession>
<feature type="domain" description="SKP1 component POZ" evidence="4">
    <location>
        <begin position="1"/>
        <end position="31"/>
    </location>
</feature>
<dbReference type="SUPFAM" id="SSF81382">
    <property type="entry name" value="Skp1 dimerisation domain-like"/>
    <property type="match status" value="1"/>
</dbReference>
<gene>
    <name evidence="5" type="ORF">FH972_002070</name>
</gene>
<evidence type="ECO:0000259" key="4">
    <source>
        <dbReference type="Pfam" id="PF03931"/>
    </source>
</evidence>
<keyword evidence="3" id="KW-0833">Ubl conjugation pathway</keyword>
<evidence type="ECO:0000256" key="1">
    <source>
        <dbReference type="ARBA" id="ARBA00004906"/>
    </source>
</evidence>
<dbReference type="InterPro" id="IPR016897">
    <property type="entry name" value="SKP1"/>
</dbReference>
<proteinExistence type="inferred from homology"/>
<dbReference type="GO" id="GO:0016567">
    <property type="term" value="P:protein ubiquitination"/>
    <property type="evidence" value="ECO:0007669"/>
    <property type="project" value="UniProtKB-UniPathway"/>
</dbReference>
<sequence>MIEDSYMGSMIPVPNLTGPVLACIIEYFMKHGQPSNCCPTAPQELEVKYWDAKFVVVDNDTLLDLTCAAHYLEI</sequence>
<dbReference type="GO" id="GO:0009867">
    <property type="term" value="P:jasmonic acid mediated signaling pathway"/>
    <property type="evidence" value="ECO:0007669"/>
    <property type="project" value="UniProtKB-ARBA"/>
</dbReference>
<evidence type="ECO:0000256" key="2">
    <source>
        <dbReference type="ARBA" id="ARBA00009993"/>
    </source>
</evidence>
<dbReference type="InterPro" id="IPR011333">
    <property type="entry name" value="SKP1/BTB/POZ_sf"/>
</dbReference>
<name>A0A5N6QDQ1_9ROSI</name>
<dbReference type="UniPathway" id="UPA00143"/>
<comment type="similarity">
    <text evidence="2">Belongs to the SKP1 family.</text>
</comment>
<evidence type="ECO:0000313" key="6">
    <source>
        <dbReference type="Proteomes" id="UP000327013"/>
    </source>
</evidence>
<dbReference type="PANTHER" id="PTHR11165">
    <property type="entry name" value="SKP1"/>
    <property type="match status" value="1"/>
</dbReference>
<organism evidence="5 6">
    <name type="scientific">Carpinus fangiana</name>
    <dbReference type="NCBI Taxonomy" id="176857"/>
    <lineage>
        <taxon>Eukaryota</taxon>
        <taxon>Viridiplantae</taxon>
        <taxon>Streptophyta</taxon>
        <taxon>Embryophyta</taxon>
        <taxon>Tracheophyta</taxon>
        <taxon>Spermatophyta</taxon>
        <taxon>Magnoliopsida</taxon>
        <taxon>eudicotyledons</taxon>
        <taxon>Gunneridae</taxon>
        <taxon>Pentapetalae</taxon>
        <taxon>rosids</taxon>
        <taxon>fabids</taxon>
        <taxon>Fagales</taxon>
        <taxon>Betulaceae</taxon>
        <taxon>Carpinus</taxon>
    </lineage>
</organism>
<dbReference type="SMART" id="SM00512">
    <property type="entry name" value="Skp1"/>
    <property type="match status" value="1"/>
</dbReference>
<reference evidence="5 6" key="1">
    <citation type="submission" date="2019-06" db="EMBL/GenBank/DDBJ databases">
        <title>A chromosomal-level reference genome of Carpinus fangiana (Coryloideae, Betulaceae).</title>
        <authorList>
            <person name="Yang X."/>
            <person name="Wang Z."/>
            <person name="Zhang L."/>
            <person name="Hao G."/>
            <person name="Liu J."/>
            <person name="Yang Y."/>
        </authorList>
    </citation>
    <scope>NUCLEOTIDE SEQUENCE [LARGE SCALE GENOMIC DNA]</scope>
    <source>
        <strain evidence="5">Cfa_2016G</strain>
        <tissue evidence="5">Leaf</tissue>
    </source>
</reference>
<dbReference type="InterPro" id="IPR016073">
    <property type="entry name" value="Skp1_comp_POZ"/>
</dbReference>
<dbReference type="EMBL" id="CM017321">
    <property type="protein sequence ID" value="KAE7997432.1"/>
    <property type="molecule type" value="Genomic_DNA"/>
</dbReference>
<evidence type="ECO:0000313" key="5">
    <source>
        <dbReference type="EMBL" id="KAE7997432.1"/>
    </source>
</evidence>
<protein>
    <recommendedName>
        <fullName evidence="4">SKP1 component POZ domain-containing protein</fullName>
    </recommendedName>
</protein>
<dbReference type="InterPro" id="IPR036296">
    <property type="entry name" value="SKP1-like_dim_sf"/>
</dbReference>
<dbReference type="Gene3D" id="3.30.710.10">
    <property type="entry name" value="Potassium Channel Kv1.1, Chain A"/>
    <property type="match status" value="1"/>
</dbReference>